<name>A0ABR3WRI8_9EURO</name>
<dbReference type="InterPro" id="IPR053088">
    <property type="entry name" value="Beta-glucosidase/SUN-like"/>
</dbReference>
<dbReference type="Pfam" id="PF03856">
    <property type="entry name" value="SUN"/>
    <property type="match status" value="1"/>
</dbReference>
<gene>
    <name evidence="3" type="ORF">Plec18167_009114</name>
</gene>
<protein>
    <submittedName>
        <fullName evidence="3">Uncharacterized protein</fullName>
    </submittedName>
</protein>
<dbReference type="Proteomes" id="UP001583193">
    <property type="component" value="Unassembled WGS sequence"/>
</dbReference>
<dbReference type="EMBL" id="JAVDPF010000052">
    <property type="protein sequence ID" value="KAL1866274.1"/>
    <property type="molecule type" value="Genomic_DNA"/>
</dbReference>
<evidence type="ECO:0000256" key="1">
    <source>
        <dbReference type="ARBA" id="ARBA00010579"/>
    </source>
</evidence>
<evidence type="ECO:0000256" key="2">
    <source>
        <dbReference type="SAM" id="MobiDB-lite"/>
    </source>
</evidence>
<feature type="compositionally biased region" description="Low complexity" evidence="2">
    <location>
        <begin position="281"/>
        <end position="332"/>
    </location>
</feature>
<accession>A0ABR3WRI8</accession>
<feature type="region of interest" description="Disordered" evidence="2">
    <location>
        <begin position="281"/>
        <end position="343"/>
    </location>
</feature>
<dbReference type="PANTHER" id="PTHR31654">
    <property type="entry name" value="SECRETED BETA-GLUCOSIDASE ADG3-RELATED"/>
    <property type="match status" value="1"/>
</dbReference>
<comment type="similarity">
    <text evidence="1">Belongs to the SUN family.</text>
</comment>
<keyword evidence="4" id="KW-1185">Reference proteome</keyword>
<evidence type="ECO:0000313" key="3">
    <source>
        <dbReference type="EMBL" id="KAL1866274.1"/>
    </source>
</evidence>
<sequence>MHARRHRHISAQQEKREVTCDFPTDEGLVAVTPSEKNGGWAMAPDRPCKAGEWCPYACPSGMVSMQWNPKVTSYTYPGSMDGGLYCDENGKLQKGFPDQPLCEPGTGTVSVQNKCSSGGVSFCQTVMPGLEDMIIPTWVEDTADLAVPGSSFFAGTAAHYYINAPGVSTTDACVWGDSSKAVGNWAPFVAGANTESDGSTYVKLGWNPIYTNAYSNKLPEFGMEVVCDGDDCEGLPCKFDPASNGFNEMTGDYTIGDGGAAFCVVTVPSGKKANIVIFEGSGSEPTSTSSTSAAPSHTSKPATSKATATSSPSLTNSSPSSATSSDASSSGSDPKKGSHHASATASGGIFVSASASASFSYAPHVFIETGSSDNTMPSQTSSMTTMTTMTSTTSTASTKAAATSSSSSASSNAVPFMSLALTVFIAGLLSSS</sequence>
<reference evidence="3 4" key="1">
    <citation type="journal article" date="2024" name="IMA Fungus">
        <title>IMA Genome - F19 : A genome assembly and annotation guide to empower mycologists, including annotated draft genome sequences of Ceratocystis pirilliformis, Diaporthe australafricana, Fusarium ophioides, Paecilomyces lecythidis, and Sporothrix stenoceras.</title>
        <authorList>
            <person name="Aylward J."/>
            <person name="Wilson A.M."/>
            <person name="Visagie C.M."/>
            <person name="Spraker J."/>
            <person name="Barnes I."/>
            <person name="Buitendag C."/>
            <person name="Ceriani C."/>
            <person name="Del Mar Angel L."/>
            <person name="du Plessis D."/>
            <person name="Fuchs T."/>
            <person name="Gasser K."/>
            <person name="Kramer D."/>
            <person name="Li W."/>
            <person name="Munsamy K."/>
            <person name="Piso A."/>
            <person name="Price J.L."/>
            <person name="Sonnekus B."/>
            <person name="Thomas C."/>
            <person name="van der Nest A."/>
            <person name="van Dijk A."/>
            <person name="van Heerden A."/>
            <person name="van Vuuren N."/>
            <person name="Yilmaz N."/>
            <person name="Duong T.A."/>
            <person name="van der Merwe N.A."/>
            <person name="Wingfield M.J."/>
            <person name="Wingfield B.D."/>
        </authorList>
    </citation>
    <scope>NUCLEOTIDE SEQUENCE [LARGE SCALE GENOMIC DNA]</scope>
    <source>
        <strain evidence="3 4">CMW 18167</strain>
    </source>
</reference>
<evidence type="ECO:0000313" key="4">
    <source>
        <dbReference type="Proteomes" id="UP001583193"/>
    </source>
</evidence>
<proteinExistence type="inferred from homology"/>
<comment type="caution">
    <text evidence="3">The sequence shown here is derived from an EMBL/GenBank/DDBJ whole genome shotgun (WGS) entry which is preliminary data.</text>
</comment>
<dbReference type="PANTHER" id="PTHR31654:SF0">
    <property type="entry name" value="SECRETED BETA-GLUCOSIDASE ADG3-RELATED"/>
    <property type="match status" value="1"/>
</dbReference>
<dbReference type="InterPro" id="IPR005556">
    <property type="entry name" value="SUN"/>
</dbReference>
<organism evidence="3 4">
    <name type="scientific">Paecilomyces lecythidis</name>
    <dbReference type="NCBI Taxonomy" id="3004212"/>
    <lineage>
        <taxon>Eukaryota</taxon>
        <taxon>Fungi</taxon>
        <taxon>Dikarya</taxon>
        <taxon>Ascomycota</taxon>
        <taxon>Pezizomycotina</taxon>
        <taxon>Eurotiomycetes</taxon>
        <taxon>Eurotiomycetidae</taxon>
        <taxon>Eurotiales</taxon>
        <taxon>Thermoascaceae</taxon>
        <taxon>Paecilomyces</taxon>
    </lineage>
</organism>